<dbReference type="SUPFAM" id="SSF56784">
    <property type="entry name" value="HAD-like"/>
    <property type="match status" value="1"/>
</dbReference>
<dbReference type="PANTHER" id="PTHR19288">
    <property type="entry name" value="4-NITROPHENYLPHOSPHATASE-RELATED"/>
    <property type="match status" value="1"/>
</dbReference>
<dbReference type="PANTHER" id="PTHR19288:SF46">
    <property type="entry name" value="HALOACID DEHALOGENASE-LIKE HYDROLASE DOMAIN-CONTAINING PROTEIN 2"/>
    <property type="match status" value="1"/>
</dbReference>
<dbReference type="Gene3D" id="3.40.50.1000">
    <property type="entry name" value="HAD superfamily/HAD-like"/>
    <property type="match status" value="2"/>
</dbReference>
<dbReference type="InterPro" id="IPR023214">
    <property type="entry name" value="HAD_sf"/>
</dbReference>
<organism evidence="1 2">
    <name type="scientific">Amedibacillus dolichus</name>
    <dbReference type="NCBI Taxonomy" id="31971"/>
    <lineage>
        <taxon>Bacteria</taxon>
        <taxon>Bacillati</taxon>
        <taxon>Bacillota</taxon>
        <taxon>Erysipelotrichia</taxon>
        <taxon>Erysipelotrichales</taxon>
        <taxon>Erysipelotrichaceae</taxon>
        <taxon>Amedibacillus</taxon>
    </lineage>
</organism>
<dbReference type="AlphaFoldDB" id="A0A942WA29"/>
<name>A0A942WA29_9FIRM</name>
<keyword evidence="1" id="KW-0378">Hydrolase</keyword>
<dbReference type="NCBIfam" id="TIGR01460">
    <property type="entry name" value="HAD-SF-IIA"/>
    <property type="match status" value="1"/>
</dbReference>
<dbReference type="GO" id="GO:0005737">
    <property type="term" value="C:cytoplasm"/>
    <property type="evidence" value="ECO:0007669"/>
    <property type="project" value="TreeGrafter"/>
</dbReference>
<evidence type="ECO:0000313" key="2">
    <source>
        <dbReference type="Proteomes" id="UP000753219"/>
    </source>
</evidence>
<dbReference type="InterPro" id="IPR006357">
    <property type="entry name" value="HAD-SF_hydro_IIA"/>
</dbReference>
<dbReference type="Proteomes" id="UP000753219">
    <property type="component" value="Unassembled WGS sequence"/>
</dbReference>
<sequence length="260" mass="28913">MINMESRENMKTYLIDLDGTMYRGSQIIPGAKEFIDALLARKQPFVFLTNNAKRTLAQNVEHMVNMGFTGIEEKHFFTSAMAAARYAAAHYEGNKAYYIGQDGLKEALLNCGFTLCEEQADFVFVGLDVEGTYEKYSKALEHLLHGAQLIGTNNDRLLAKPGGFNVGNGSIVAMFEYAIGKPSPKIGKPYAPILEEALKYFGLKKEDCILLGDNLETDILLGVDNGVESIMVTSGVHSKEDVERLQIYPNRIVEDLRELI</sequence>
<dbReference type="GO" id="GO:0016791">
    <property type="term" value="F:phosphatase activity"/>
    <property type="evidence" value="ECO:0007669"/>
    <property type="project" value="TreeGrafter"/>
</dbReference>
<comment type="caution">
    <text evidence="1">The sequence shown here is derived from an EMBL/GenBank/DDBJ whole genome shotgun (WGS) entry which is preliminary data.</text>
</comment>
<evidence type="ECO:0000313" key="1">
    <source>
        <dbReference type="EMBL" id="MBS4884599.1"/>
    </source>
</evidence>
<proteinExistence type="predicted"/>
<dbReference type="EMBL" id="JAGZMZ010000019">
    <property type="protein sequence ID" value="MBS4884599.1"/>
    <property type="molecule type" value="Genomic_DNA"/>
</dbReference>
<accession>A0A942WA29</accession>
<dbReference type="Pfam" id="PF13344">
    <property type="entry name" value="Hydrolase_6"/>
    <property type="match status" value="1"/>
</dbReference>
<gene>
    <name evidence="1" type="ORF">KHZ85_07515</name>
</gene>
<reference evidence="1" key="1">
    <citation type="submission" date="2021-02" db="EMBL/GenBank/DDBJ databases">
        <title>Infant gut strain persistence is associated with maternal origin, phylogeny, and functional potential including surface adhesion and iron acquisition.</title>
        <authorList>
            <person name="Lou Y.C."/>
        </authorList>
    </citation>
    <scope>NUCLEOTIDE SEQUENCE</scope>
    <source>
        <strain evidence="1">L3_108_103G1_dasL3_108_103G1_concoct_2</strain>
    </source>
</reference>
<dbReference type="InterPro" id="IPR036412">
    <property type="entry name" value="HAD-like_sf"/>
</dbReference>
<dbReference type="Pfam" id="PF13242">
    <property type="entry name" value="Hydrolase_like"/>
    <property type="match status" value="1"/>
</dbReference>
<protein>
    <submittedName>
        <fullName evidence="1">HAD-IIA family hydrolase</fullName>
    </submittedName>
</protein>